<organism evidence="3 4">
    <name type="scientific">Dioszegia hungarica</name>
    <dbReference type="NCBI Taxonomy" id="4972"/>
    <lineage>
        <taxon>Eukaryota</taxon>
        <taxon>Fungi</taxon>
        <taxon>Dikarya</taxon>
        <taxon>Basidiomycota</taxon>
        <taxon>Agaricomycotina</taxon>
        <taxon>Tremellomycetes</taxon>
        <taxon>Tremellales</taxon>
        <taxon>Bulleribasidiaceae</taxon>
        <taxon>Dioszegia</taxon>
    </lineage>
</organism>
<keyword evidence="2" id="KW-0812">Transmembrane</keyword>
<protein>
    <submittedName>
        <fullName evidence="3">Uncharacterized protein</fullName>
    </submittedName>
</protein>
<feature type="compositionally biased region" description="Basic and acidic residues" evidence="1">
    <location>
        <begin position="196"/>
        <end position="221"/>
    </location>
</feature>
<evidence type="ECO:0000313" key="3">
    <source>
        <dbReference type="EMBL" id="KAI9633910.1"/>
    </source>
</evidence>
<reference evidence="3" key="1">
    <citation type="journal article" date="2022" name="G3 (Bethesda)">
        <title>High quality genome of the basidiomycete yeast Dioszegia hungarica PDD-24b-2 isolated from cloud water.</title>
        <authorList>
            <person name="Jarrige D."/>
            <person name="Haridas S."/>
            <person name="Bleykasten-Grosshans C."/>
            <person name="Joly M."/>
            <person name="Nadalig T."/>
            <person name="Sancelme M."/>
            <person name="Vuilleumier S."/>
            <person name="Grigoriev I.V."/>
            <person name="Amato P."/>
            <person name="Bringel F."/>
        </authorList>
    </citation>
    <scope>NUCLEOTIDE SEQUENCE</scope>
    <source>
        <strain evidence="3">PDD-24b-2</strain>
    </source>
</reference>
<dbReference type="GeneID" id="77729376"/>
<proteinExistence type="predicted"/>
<feature type="transmembrane region" description="Helical" evidence="2">
    <location>
        <begin position="12"/>
        <end position="35"/>
    </location>
</feature>
<dbReference type="Proteomes" id="UP001164286">
    <property type="component" value="Unassembled WGS sequence"/>
</dbReference>
<comment type="caution">
    <text evidence="3">The sequence shown here is derived from an EMBL/GenBank/DDBJ whole genome shotgun (WGS) entry which is preliminary data.</text>
</comment>
<feature type="transmembrane region" description="Helical" evidence="2">
    <location>
        <begin position="167"/>
        <end position="189"/>
    </location>
</feature>
<feature type="region of interest" description="Disordered" evidence="1">
    <location>
        <begin position="196"/>
        <end position="234"/>
    </location>
</feature>
<name>A0AA38H4U2_9TREE</name>
<evidence type="ECO:0000256" key="2">
    <source>
        <dbReference type="SAM" id="Phobius"/>
    </source>
</evidence>
<feature type="transmembrane region" description="Helical" evidence="2">
    <location>
        <begin position="90"/>
        <end position="112"/>
    </location>
</feature>
<gene>
    <name evidence="3" type="ORF">MKK02DRAFT_38582</name>
</gene>
<sequence>MEKLKGLMAHPRFALHGFYFFLVFLILIFLIFSAVSGPGTKYYWLKIVLKADAKPGEAGAKWSLGGLGACDENKTCTAVAPHGRAVQGCLIWHLAVAVIFLATAMTQAVLVLRPQDRSSLTVSYLTLLLPPAFLLLFMLSALIADFAVRASIGAADDVETVETQGSFWLSTVASVFSVIWVIVAEYVMWRERKTRRAEEEEKEVTQNKRAKKEQPEEEVKKGGFMMSWNPWSRN</sequence>
<dbReference type="AlphaFoldDB" id="A0AA38H4U2"/>
<accession>A0AA38H4U2</accession>
<dbReference type="RefSeq" id="XP_052943687.1">
    <property type="nucleotide sequence ID" value="XM_053090171.1"/>
</dbReference>
<keyword evidence="2" id="KW-0472">Membrane</keyword>
<feature type="transmembrane region" description="Helical" evidence="2">
    <location>
        <begin position="124"/>
        <end position="147"/>
    </location>
</feature>
<keyword evidence="2" id="KW-1133">Transmembrane helix</keyword>
<evidence type="ECO:0000313" key="4">
    <source>
        <dbReference type="Proteomes" id="UP001164286"/>
    </source>
</evidence>
<dbReference type="EMBL" id="JAKWFO010000008">
    <property type="protein sequence ID" value="KAI9633910.1"/>
    <property type="molecule type" value="Genomic_DNA"/>
</dbReference>
<evidence type="ECO:0000256" key="1">
    <source>
        <dbReference type="SAM" id="MobiDB-lite"/>
    </source>
</evidence>
<keyword evidence="4" id="KW-1185">Reference proteome</keyword>